<evidence type="ECO:0000313" key="2">
    <source>
        <dbReference type="Proteomes" id="UP000827092"/>
    </source>
</evidence>
<dbReference type="Proteomes" id="UP000827092">
    <property type="component" value="Unassembled WGS sequence"/>
</dbReference>
<comment type="caution">
    <text evidence="1">The sequence shown here is derived from an EMBL/GenBank/DDBJ whole genome shotgun (WGS) entry which is preliminary data.</text>
</comment>
<accession>A0AAV6VGK5</accession>
<dbReference type="AlphaFoldDB" id="A0AAV6VGK5"/>
<name>A0AAV6VGK5_9ARAC</name>
<dbReference type="EMBL" id="JAFNEN010000091">
    <property type="protein sequence ID" value="KAG8195223.1"/>
    <property type="molecule type" value="Genomic_DNA"/>
</dbReference>
<reference evidence="1 2" key="1">
    <citation type="journal article" date="2022" name="Nat. Ecol. Evol.">
        <title>A masculinizing supergene underlies an exaggerated male reproductive morph in a spider.</title>
        <authorList>
            <person name="Hendrickx F."/>
            <person name="De Corte Z."/>
            <person name="Sonet G."/>
            <person name="Van Belleghem S.M."/>
            <person name="Kostlbacher S."/>
            <person name="Vangestel C."/>
        </authorList>
    </citation>
    <scope>NUCLEOTIDE SEQUENCE [LARGE SCALE GENOMIC DNA]</scope>
    <source>
        <strain evidence="1">W744_W776</strain>
    </source>
</reference>
<keyword evidence="2" id="KW-1185">Reference proteome</keyword>
<evidence type="ECO:0000313" key="1">
    <source>
        <dbReference type="EMBL" id="KAG8195223.1"/>
    </source>
</evidence>
<protein>
    <submittedName>
        <fullName evidence="1">Uncharacterized protein</fullName>
    </submittedName>
</protein>
<proteinExistence type="predicted"/>
<gene>
    <name evidence="1" type="ORF">JTE90_027964</name>
</gene>
<organism evidence="1 2">
    <name type="scientific">Oedothorax gibbosus</name>
    <dbReference type="NCBI Taxonomy" id="931172"/>
    <lineage>
        <taxon>Eukaryota</taxon>
        <taxon>Metazoa</taxon>
        <taxon>Ecdysozoa</taxon>
        <taxon>Arthropoda</taxon>
        <taxon>Chelicerata</taxon>
        <taxon>Arachnida</taxon>
        <taxon>Araneae</taxon>
        <taxon>Araneomorphae</taxon>
        <taxon>Entelegynae</taxon>
        <taxon>Araneoidea</taxon>
        <taxon>Linyphiidae</taxon>
        <taxon>Erigoninae</taxon>
        <taxon>Oedothorax</taxon>
    </lineage>
</organism>
<sequence>MKTKQCRVDEKEANRTVGAFSRPNEETVLAEEVLTSFYTSSVTSWEEGGAIHPAQDVTACPDNELLTDGCHIQKLNTLKGGKIKKTKEIHQTCNPEKHHNHQE</sequence>